<accession>A0A0M3KFT0</accession>
<feature type="coiled-coil region" evidence="3">
    <location>
        <begin position="126"/>
        <end position="157"/>
    </location>
</feature>
<evidence type="ECO:0000256" key="4">
    <source>
        <dbReference type="SAM" id="MobiDB-lite"/>
    </source>
</evidence>
<dbReference type="GO" id="GO:0006397">
    <property type="term" value="P:mRNA processing"/>
    <property type="evidence" value="ECO:0007669"/>
    <property type="project" value="InterPro"/>
</dbReference>
<feature type="coiled-coil region" evidence="3">
    <location>
        <begin position="65"/>
        <end position="99"/>
    </location>
</feature>
<dbReference type="WBParaSite" id="ASIM_0001984101-mRNA-1">
    <property type="protein sequence ID" value="ASIM_0001984101-mRNA-1"/>
    <property type="gene ID" value="ASIM_0001984101"/>
</dbReference>
<dbReference type="OrthoDB" id="205166at2759"/>
<dbReference type="InterPro" id="IPR008501">
    <property type="entry name" value="THOC7/Mft1"/>
</dbReference>
<feature type="compositionally biased region" description="Polar residues" evidence="4">
    <location>
        <begin position="182"/>
        <end position="192"/>
    </location>
</feature>
<feature type="region of interest" description="Disordered" evidence="4">
    <location>
        <begin position="181"/>
        <end position="204"/>
    </location>
</feature>
<proteinExistence type="predicted"/>
<protein>
    <submittedName>
        <fullName evidence="7">THO complex subunit 7 homolog (inferred by orthology to a human protein)</fullName>
    </submittedName>
</protein>
<dbReference type="Pfam" id="PF05615">
    <property type="entry name" value="THOC7"/>
    <property type="match status" value="1"/>
</dbReference>
<name>A0A0M3KFT0_ANISI</name>
<keyword evidence="6" id="KW-1185">Reference proteome</keyword>
<evidence type="ECO:0000313" key="6">
    <source>
        <dbReference type="Proteomes" id="UP000267096"/>
    </source>
</evidence>
<comment type="subcellular location">
    <subcellularLocation>
        <location evidence="1">Nucleus</location>
    </subcellularLocation>
</comment>
<evidence type="ECO:0000313" key="5">
    <source>
        <dbReference type="EMBL" id="VDK68269.1"/>
    </source>
</evidence>
<dbReference type="GO" id="GO:0000445">
    <property type="term" value="C:THO complex part of transcription export complex"/>
    <property type="evidence" value="ECO:0007669"/>
    <property type="project" value="InterPro"/>
</dbReference>
<organism evidence="7">
    <name type="scientific">Anisakis simplex</name>
    <name type="common">Herring worm</name>
    <dbReference type="NCBI Taxonomy" id="6269"/>
    <lineage>
        <taxon>Eukaryota</taxon>
        <taxon>Metazoa</taxon>
        <taxon>Ecdysozoa</taxon>
        <taxon>Nematoda</taxon>
        <taxon>Chromadorea</taxon>
        <taxon>Rhabditida</taxon>
        <taxon>Spirurina</taxon>
        <taxon>Ascaridomorpha</taxon>
        <taxon>Ascaridoidea</taxon>
        <taxon>Anisakidae</taxon>
        <taxon>Anisakis</taxon>
        <taxon>Anisakis simplex complex</taxon>
    </lineage>
</organism>
<sequence length="204" mass="23199">MNEECIIRKLVADGHGCGDDKRFAVLASLLIKSMKDPETAQNNLPRIMQLLDAAETSLHKQRLIATMNEEQIEKYKRMAQEIDNEIVCAHERMQSAKKELEAAKVIRRNKEEYEALANVIQQFPSRQDTNKKLEAVKEDLESQHERQRKLEAKLAERRNHLYAFSIILANVNAFLKEEEEGSSATNASSDSIIGSGDVEMIDES</sequence>
<dbReference type="EMBL" id="UYRR01036863">
    <property type="protein sequence ID" value="VDK68269.1"/>
    <property type="molecule type" value="Genomic_DNA"/>
</dbReference>
<gene>
    <name evidence="5" type="ORF">ASIM_LOCUS19228</name>
</gene>
<keyword evidence="3" id="KW-0175">Coiled coil</keyword>
<evidence type="ECO:0000256" key="3">
    <source>
        <dbReference type="SAM" id="Coils"/>
    </source>
</evidence>
<dbReference type="Proteomes" id="UP000267096">
    <property type="component" value="Unassembled WGS sequence"/>
</dbReference>
<dbReference type="AlphaFoldDB" id="A0A0M3KFT0"/>
<keyword evidence="2" id="KW-0539">Nucleus</keyword>
<evidence type="ECO:0000256" key="1">
    <source>
        <dbReference type="ARBA" id="ARBA00004123"/>
    </source>
</evidence>
<reference evidence="5 6" key="2">
    <citation type="submission" date="2018-11" db="EMBL/GenBank/DDBJ databases">
        <authorList>
            <consortium name="Pathogen Informatics"/>
        </authorList>
    </citation>
    <scope>NUCLEOTIDE SEQUENCE [LARGE SCALE GENOMIC DNA]</scope>
</reference>
<reference evidence="7" key="1">
    <citation type="submission" date="2017-02" db="UniProtKB">
        <authorList>
            <consortium name="WormBaseParasite"/>
        </authorList>
    </citation>
    <scope>IDENTIFICATION</scope>
</reference>
<evidence type="ECO:0000256" key="2">
    <source>
        <dbReference type="ARBA" id="ARBA00023242"/>
    </source>
</evidence>
<evidence type="ECO:0000313" key="7">
    <source>
        <dbReference type="WBParaSite" id="ASIM_0001984101-mRNA-1"/>
    </source>
</evidence>